<dbReference type="GeneID" id="65096302"/>
<sequence length="311" mass="34357">MMGINRKKCIIFVCLFLLLIIPFCATGEETSADLGLVSLDVQPSSAPEAPFFGRITAVNYGHMISMSRKVILYLSLDDEITPADYEVGSVQFSFLRPGETAHREFLGTLPDTIPPGSYTAGAVFGAGFSLTPDPNPENDAITGGTVIIEGTYTRPQEWLNEQIADIILDFSNEERALRSLGALTRDSDLDIIAVEHSQDMAKRDFFDHTNPDGEDPVDRAERHHYDQSRILSDGSSFFGIGENIVKIPVEKNVYGFGEILNDDPHEIARVAVESFMDSPPHKEALLLPAHEKIGIGVAFDGEYYYATQNFF</sequence>
<dbReference type="Pfam" id="PF00188">
    <property type="entry name" value="CAP"/>
    <property type="match status" value="1"/>
</dbReference>
<gene>
    <name evidence="2" type="ORF">KHC33_03920</name>
</gene>
<dbReference type="PANTHER" id="PTHR31157">
    <property type="entry name" value="SCP DOMAIN-CONTAINING PROTEIN"/>
    <property type="match status" value="1"/>
</dbReference>
<keyword evidence="3" id="KW-1185">Reference proteome</keyword>
<dbReference type="EMBL" id="CP075546">
    <property type="protein sequence ID" value="QVV89675.1"/>
    <property type="molecule type" value="Genomic_DNA"/>
</dbReference>
<accession>A0A8E7AYC4</accession>
<proteinExistence type="predicted"/>
<dbReference type="Gene3D" id="3.40.33.10">
    <property type="entry name" value="CAP"/>
    <property type="match status" value="1"/>
</dbReference>
<dbReference type="CDD" id="cd05379">
    <property type="entry name" value="CAP_bacterial"/>
    <property type="match status" value="1"/>
</dbReference>
<dbReference type="RefSeq" id="WP_214420465.1">
    <property type="nucleotide sequence ID" value="NZ_CP075546.1"/>
</dbReference>
<dbReference type="InterPro" id="IPR035940">
    <property type="entry name" value="CAP_sf"/>
</dbReference>
<dbReference type="Proteomes" id="UP000680656">
    <property type="component" value="Chromosome"/>
</dbReference>
<dbReference type="SUPFAM" id="SSF55797">
    <property type="entry name" value="PR-1-like"/>
    <property type="match status" value="1"/>
</dbReference>
<name>A0A8E7AYC4_9EURY</name>
<evidence type="ECO:0000313" key="2">
    <source>
        <dbReference type="EMBL" id="QVV89675.1"/>
    </source>
</evidence>
<feature type="domain" description="SCP" evidence="1">
    <location>
        <begin position="169"/>
        <end position="310"/>
    </location>
</feature>
<reference evidence="2 3" key="1">
    <citation type="submission" date="2021-05" db="EMBL/GenBank/DDBJ databases">
        <title>A novel Methanospirillum isolate from a pyrite-forming mixed culture.</title>
        <authorList>
            <person name="Bunk B."/>
            <person name="Sproer C."/>
            <person name="Spring S."/>
            <person name="Pester M."/>
        </authorList>
    </citation>
    <scope>NUCLEOTIDE SEQUENCE [LARGE SCALE GENOMIC DNA]</scope>
    <source>
        <strain evidence="2 3">J.3.6.1-F.2.7.3</strain>
    </source>
</reference>
<dbReference type="KEGG" id="mrtj:KHC33_03920"/>
<organism evidence="2 3">
    <name type="scientific">Methanospirillum purgamenti</name>
    <dbReference type="NCBI Taxonomy" id="2834276"/>
    <lineage>
        <taxon>Archaea</taxon>
        <taxon>Methanobacteriati</taxon>
        <taxon>Methanobacteriota</taxon>
        <taxon>Stenosarchaea group</taxon>
        <taxon>Methanomicrobia</taxon>
        <taxon>Methanomicrobiales</taxon>
        <taxon>Methanospirillaceae</taxon>
        <taxon>Methanospirillum</taxon>
    </lineage>
</organism>
<evidence type="ECO:0000259" key="1">
    <source>
        <dbReference type="Pfam" id="PF00188"/>
    </source>
</evidence>
<dbReference type="PANTHER" id="PTHR31157:SF1">
    <property type="entry name" value="SCP DOMAIN-CONTAINING PROTEIN"/>
    <property type="match status" value="1"/>
</dbReference>
<dbReference type="InterPro" id="IPR014044">
    <property type="entry name" value="CAP_dom"/>
</dbReference>
<protein>
    <submittedName>
        <fullName evidence="2">CAP domain-containing protein</fullName>
    </submittedName>
</protein>
<evidence type="ECO:0000313" key="3">
    <source>
        <dbReference type="Proteomes" id="UP000680656"/>
    </source>
</evidence>
<dbReference type="AlphaFoldDB" id="A0A8E7AYC4"/>